<name>A0A1B0FPA6_GLOMM</name>
<organism evidence="3 4">
    <name type="scientific">Glossina morsitans morsitans</name>
    <name type="common">Savannah tsetse fly</name>
    <dbReference type="NCBI Taxonomy" id="37546"/>
    <lineage>
        <taxon>Eukaryota</taxon>
        <taxon>Metazoa</taxon>
        <taxon>Ecdysozoa</taxon>
        <taxon>Arthropoda</taxon>
        <taxon>Hexapoda</taxon>
        <taxon>Insecta</taxon>
        <taxon>Pterygota</taxon>
        <taxon>Neoptera</taxon>
        <taxon>Endopterygota</taxon>
        <taxon>Diptera</taxon>
        <taxon>Brachycera</taxon>
        <taxon>Muscomorpha</taxon>
        <taxon>Hippoboscoidea</taxon>
        <taxon>Glossinidae</taxon>
        <taxon>Glossina</taxon>
    </lineage>
</organism>
<evidence type="ECO:0000313" key="4">
    <source>
        <dbReference type="Proteomes" id="UP000092444"/>
    </source>
</evidence>
<dbReference type="PhylomeDB" id="A0A1B0FPA6"/>
<feature type="region of interest" description="Disordered" evidence="1">
    <location>
        <begin position="246"/>
        <end position="265"/>
    </location>
</feature>
<proteinExistence type="predicted"/>
<accession>A0A1B0FPA6</accession>
<reference evidence="3" key="1">
    <citation type="submission" date="2020-05" db="UniProtKB">
        <authorList>
            <consortium name="EnsemblMetazoa"/>
        </authorList>
    </citation>
    <scope>IDENTIFICATION</scope>
    <source>
        <strain evidence="3">Yale</strain>
    </source>
</reference>
<dbReference type="EMBL" id="CCAG010002445">
    <property type="status" value="NOT_ANNOTATED_CDS"/>
    <property type="molecule type" value="Genomic_DNA"/>
</dbReference>
<evidence type="ECO:0000256" key="1">
    <source>
        <dbReference type="SAM" id="MobiDB-lite"/>
    </source>
</evidence>
<keyword evidence="2" id="KW-0812">Transmembrane</keyword>
<dbReference type="Proteomes" id="UP000092444">
    <property type="component" value="Unassembled WGS sequence"/>
</dbReference>
<evidence type="ECO:0000256" key="2">
    <source>
        <dbReference type="SAM" id="Phobius"/>
    </source>
</evidence>
<dbReference type="AlphaFoldDB" id="A0A1B0FPA6"/>
<feature type="transmembrane region" description="Helical" evidence="2">
    <location>
        <begin position="307"/>
        <end position="331"/>
    </location>
</feature>
<feature type="transmembrane region" description="Helical" evidence="2">
    <location>
        <begin position="351"/>
        <end position="370"/>
    </location>
</feature>
<keyword evidence="2" id="KW-0472">Membrane</keyword>
<keyword evidence="4" id="KW-1185">Reference proteome</keyword>
<keyword evidence="2" id="KW-1133">Transmembrane helix</keyword>
<dbReference type="EnsemblMetazoa" id="GMOY005728-RA">
    <property type="protein sequence ID" value="GMOY005728-PA"/>
    <property type="gene ID" value="GMOY005728"/>
</dbReference>
<protein>
    <submittedName>
        <fullName evidence="3">Uncharacterized protein</fullName>
    </submittedName>
</protein>
<evidence type="ECO:0000313" key="3">
    <source>
        <dbReference type="EnsemblMetazoa" id="GMOY005728-PA"/>
    </source>
</evidence>
<feature type="compositionally biased region" description="Polar residues" evidence="1">
    <location>
        <begin position="246"/>
        <end position="262"/>
    </location>
</feature>
<dbReference type="VEuPathDB" id="VectorBase:GMOY005728"/>
<sequence>MPLEPLFKTRKKEKNKRDLSPLEQLRKGITGNLVRKPLLDEMNKCRCRKITNTPEKVDKVQSLEKKTAAMSDPSVLNNNSTAGTSVPMISPQEMALHSLCKHLLKSRLFRGFYEQRRYVEQVQTYRDIVSLQRTEKDLEKLLRDVSQKLQMFYLSQNQRMWIGVTNSGAIGVSQYPGQTLDIYIWVELDELAFGQYWFTIKTVKFRENEVMLKLKTVRPVEFEIAEKHPLSTRNLSQSVPLIDNSTVTTESQDPSMESSDPPQVSKPVEWKDFQLLFRQWGFSIRGSIYEFLAQDITKKNIKNLLRFLILLSVSLLSAILMTLKFIGIFTIRFMFELSRLTHVLTPTVLKIIDVFNKIIGGFYILLAMIWKDAVVNRGRPQPRNELRYLRYNRPMYKSVTYNIGGEGRRNADDHDNWH</sequence>